<dbReference type="Pfam" id="PF00370">
    <property type="entry name" value="FGGY_N"/>
    <property type="match status" value="1"/>
</dbReference>
<keyword evidence="7" id="KW-1185">Reference proteome</keyword>
<organism evidence="6 7">
    <name type="scientific">Acetivibrio saccincola</name>
    <dbReference type="NCBI Taxonomy" id="1677857"/>
    <lineage>
        <taxon>Bacteria</taxon>
        <taxon>Bacillati</taxon>
        <taxon>Bacillota</taxon>
        <taxon>Clostridia</taxon>
        <taxon>Eubacteriales</taxon>
        <taxon>Oscillospiraceae</taxon>
        <taxon>Acetivibrio</taxon>
    </lineage>
</organism>
<dbReference type="KEGG" id="hsc:HVS_09245"/>
<gene>
    <name evidence="6" type="ORF">HVS_09245</name>
</gene>
<evidence type="ECO:0000313" key="7">
    <source>
        <dbReference type="Proteomes" id="UP000233534"/>
    </source>
</evidence>
<dbReference type="Gene3D" id="3.30.420.40">
    <property type="match status" value="2"/>
</dbReference>
<dbReference type="RefSeq" id="WP_101301471.1">
    <property type="nucleotide sequence ID" value="NZ_CP025197.1"/>
</dbReference>
<dbReference type="Pfam" id="PF02782">
    <property type="entry name" value="FGGY_C"/>
    <property type="match status" value="1"/>
</dbReference>
<evidence type="ECO:0000259" key="5">
    <source>
        <dbReference type="Pfam" id="PF02782"/>
    </source>
</evidence>
<accession>A0A2K9EII9</accession>
<proteinExistence type="inferred from homology"/>
<dbReference type="SUPFAM" id="SSF53067">
    <property type="entry name" value="Actin-like ATPase domain"/>
    <property type="match status" value="2"/>
</dbReference>
<comment type="similarity">
    <text evidence="1">Belongs to the FGGY kinase family.</text>
</comment>
<dbReference type="PANTHER" id="PTHR43095:SF5">
    <property type="entry name" value="XYLULOSE KINASE"/>
    <property type="match status" value="1"/>
</dbReference>
<evidence type="ECO:0000256" key="3">
    <source>
        <dbReference type="ARBA" id="ARBA00022777"/>
    </source>
</evidence>
<dbReference type="Proteomes" id="UP000233534">
    <property type="component" value="Chromosome"/>
</dbReference>
<keyword evidence="3 6" id="KW-0418">Kinase</keyword>
<name>A0A2K9EII9_9FIRM</name>
<evidence type="ECO:0000259" key="4">
    <source>
        <dbReference type="Pfam" id="PF00370"/>
    </source>
</evidence>
<feature type="domain" description="Carbohydrate kinase FGGY C-terminal" evidence="5">
    <location>
        <begin position="276"/>
        <end position="474"/>
    </location>
</feature>
<evidence type="ECO:0000256" key="2">
    <source>
        <dbReference type="ARBA" id="ARBA00022679"/>
    </source>
</evidence>
<dbReference type="GO" id="GO:0005975">
    <property type="term" value="P:carbohydrate metabolic process"/>
    <property type="evidence" value="ECO:0007669"/>
    <property type="project" value="InterPro"/>
</dbReference>
<dbReference type="PANTHER" id="PTHR43095">
    <property type="entry name" value="SUGAR KINASE"/>
    <property type="match status" value="1"/>
</dbReference>
<dbReference type="InterPro" id="IPR043129">
    <property type="entry name" value="ATPase_NBD"/>
</dbReference>
<dbReference type="CDD" id="cd07809">
    <property type="entry name" value="ASKHA_NBD_FGGY_BaXK-like"/>
    <property type="match status" value="1"/>
</dbReference>
<sequence>MKTLTREIIENGKAVLGVEFGSTRIKAVLIDPSNKPVAKGFFQWENRFENGFWTYPVQDIWTGLKKAYSSLCDDVKNKYGVEIKKLAAIGFSAMMHGYLAFDSKGNLLVPFRTWRNTTTQKAAEILTSKFSFRIPQRWSIAHLYQAILNDEEHVKDISFITTLAGYIHWKLTGEKVLGIGDASGMFPVDSQTYSYDENLIDIFNNLISGKKYPWKIQDILPKIKLAGEFSGELTEEGAKLIDPNGNLEAKIPLCPPEGDAGTGLTATNCVAPYTGSISSGTSIFAMVVLDKSSPDYNKEFDMVATPTGNPVAMVHCNNCTSGINAWVKLFSEVSHTLGGETDMNKIFEALYKKALDGSSDCGGLLSYNFLSGEPVLNLDSGIPMFMPLPGSDFNLGNFMRSQLYTSMAALKISMDRMLKKDKTKIKQLVGHGGLFKTKNVAQKFMADALGIPVSVIETADEGGAFGMALLASYMLNKEKYKSLEEFLLEEVFDKSEISTIHPSEMDTDGFQKYLDTYIKYLPVEKEAIELWKKERSINA</sequence>
<dbReference type="InterPro" id="IPR018485">
    <property type="entry name" value="FGGY_C"/>
</dbReference>
<evidence type="ECO:0000313" key="6">
    <source>
        <dbReference type="EMBL" id="AUG57753.1"/>
    </source>
</evidence>
<dbReference type="InterPro" id="IPR018484">
    <property type="entry name" value="FGGY_N"/>
</dbReference>
<dbReference type="EMBL" id="CP025197">
    <property type="protein sequence ID" value="AUG57753.1"/>
    <property type="molecule type" value="Genomic_DNA"/>
</dbReference>
<feature type="domain" description="Carbohydrate kinase FGGY N-terminal" evidence="4">
    <location>
        <begin position="15"/>
        <end position="241"/>
    </location>
</feature>
<dbReference type="AlphaFoldDB" id="A0A2K9EII9"/>
<reference evidence="6 7" key="1">
    <citation type="submission" date="2017-12" db="EMBL/GenBank/DDBJ databases">
        <title>Complete genome sequence of Herbivorax saccincola GGR1, a novel Cellulosome-producing hydrolytic bacterium in a thermophilic biogas plant, established by Illumina and Nanopore MinION sequencing.</title>
        <authorList>
            <person name="Pechtl A."/>
            <person name="Ruckert C."/>
            <person name="Koeck D.E."/>
            <person name="Maus I."/>
            <person name="Winkler A."/>
            <person name="Kalinowski J."/>
            <person name="Puhler A."/>
            <person name="Schwarz W.W."/>
            <person name="Zverlov V.V."/>
            <person name="Schluter A."/>
            <person name="Liebl W."/>
        </authorList>
    </citation>
    <scope>NUCLEOTIDE SEQUENCE [LARGE SCALE GENOMIC DNA]</scope>
    <source>
        <strain evidence="7">SR1</strain>
    </source>
</reference>
<keyword evidence="2" id="KW-0808">Transferase</keyword>
<dbReference type="InterPro" id="IPR050406">
    <property type="entry name" value="FGGY_Carb_Kinase"/>
</dbReference>
<evidence type="ECO:0000256" key="1">
    <source>
        <dbReference type="ARBA" id="ARBA00009156"/>
    </source>
</evidence>
<protein>
    <submittedName>
        <fullName evidence="6">Ribulokinase</fullName>
    </submittedName>
</protein>
<dbReference type="GO" id="GO:0016301">
    <property type="term" value="F:kinase activity"/>
    <property type="evidence" value="ECO:0007669"/>
    <property type="project" value="UniProtKB-KW"/>
</dbReference>